<evidence type="ECO:0000259" key="3">
    <source>
        <dbReference type="Pfam" id="PF01182"/>
    </source>
</evidence>
<dbReference type="GO" id="GO:0016853">
    <property type="term" value="F:isomerase activity"/>
    <property type="evidence" value="ECO:0007669"/>
    <property type="project" value="UniProtKB-KW"/>
</dbReference>
<reference evidence="4 5" key="1">
    <citation type="journal article" date="2003" name="Nature">
        <title>The genome of a motile marine Synechococcus.</title>
        <authorList>
            <person name="Palenik B."/>
            <person name="Brahamsha B."/>
            <person name="Larimer F."/>
            <person name="Land M."/>
            <person name="Hauser L."/>
            <person name="Chain P."/>
            <person name="Lamerdin J."/>
            <person name="Regala W."/>
            <person name="Allen E.A."/>
            <person name="McCarren J."/>
            <person name="Paulsen I."/>
            <person name="Dufresne A."/>
            <person name="Partensky F."/>
            <person name="Webb E."/>
            <person name="Waterbury J."/>
        </authorList>
    </citation>
    <scope>NUCLEOTIDE SEQUENCE [LARGE SCALE GENOMIC DNA]</scope>
    <source>
        <strain evidence="4 5">WH8102</strain>
    </source>
</reference>
<dbReference type="GO" id="GO:0005737">
    <property type="term" value="C:cytoplasm"/>
    <property type="evidence" value="ECO:0007669"/>
    <property type="project" value="TreeGrafter"/>
</dbReference>
<dbReference type="GO" id="GO:0004342">
    <property type="term" value="F:glucosamine-6-phosphate deaminase activity"/>
    <property type="evidence" value="ECO:0007669"/>
    <property type="project" value="UniProtKB-EC"/>
</dbReference>
<evidence type="ECO:0000313" key="5">
    <source>
        <dbReference type="Proteomes" id="UP000001422"/>
    </source>
</evidence>
<dbReference type="InterPro" id="IPR018321">
    <property type="entry name" value="Glucosamine6P_isomerase_CS"/>
</dbReference>
<dbReference type="SUPFAM" id="SSF100950">
    <property type="entry name" value="NagB/RpiA/CoA transferase-like"/>
    <property type="match status" value="1"/>
</dbReference>
<feature type="domain" description="Glucosamine/galactosamine-6-phosphate isomerase" evidence="3">
    <location>
        <begin position="3"/>
        <end position="234"/>
    </location>
</feature>
<dbReference type="Gene3D" id="3.40.50.1360">
    <property type="match status" value="1"/>
</dbReference>
<sequence>MALCSRLVDELEQALRLNLEGPSARRPLGLATGRTMEPLYAALVERLLGWPSGDLAALRRSWCSFNLDEYLGLSAGDPRSYRSFMNAQLGRPLSLPKGALQLPDGQAADADAAALTFQAALNEQGGIGVQLLGLGSNGHVGFNEPPCGREQACRVVELSDATRRQNAGLFSGDPEAVPVRAITLGLKEILAAEQIHLVVTGREKAPILGRLLAMDQPDPALPASWLLEHPRVTLWADADALSLSLV</sequence>
<organism evidence="4 5">
    <name type="scientific">Parasynechococcus marenigrum (strain WH8102)</name>
    <dbReference type="NCBI Taxonomy" id="84588"/>
    <lineage>
        <taxon>Bacteria</taxon>
        <taxon>Bacillati</taxon>
        <taxon>Cyanobacteriota</taxon>
        <taxon>Cyanophyceae</taxon>
        <taxon>Synechococcales</taxon>
        <taxon>Prochlorococcaceae</taxon>
        <taxon>Parasynechococcus</taxon>
        <taxon>Parasynechococcus marenigrum</taxon>
    </lineage>
</organism>
<dbReference type="EMBL" id="BX569690">
    <property type="protein sequence ID" value="CAE07055.1"/>
    <property type="molecule type" value="Genomic_DNA"/>
</dbReference>
<dbReference type="HOGENOM" id="CLU_049611_1_1_3"/>
<dbReference type="PANTHER" id="PTHR11280:SF5">
    <property type="entry name" value="GLUCOSAMINE-6-PHOSPHATE ISOMERASE"/>
    <property type="match status" value="1"/>
</dbReference>
<protein>
    <submittedName>
        <fullName evidence="4">N-acetylglucosamine-6-phosphate isomerase</fullName>
        <ecNumber evidence="4">3.5.99.6</ecNumber>
    </submittedName>
</protein>
<keyword evidence="4" id="KW-0413">Isomerase</keyword>
<keyword evidence="2" id="KW-0119">Carbohydrate metabolism</keyword>
<dbReference type="GO" id="GO:0006043">
    <property type="term" value="P:glucosamine catabolic process"/>
    <property type="evidence" value="ECO:0007669"/>
    <property type="project" value="TreeGrafter"/>
</dbReference>
<name>Q7U8S2_PARMW</name>
<dbReference type="PROSITE" id="PS01161">
    <property type="entry name" value="GLC_GALNAC_ISOMERASE"/>
    <property type="match status" value="1"/>
</dbReference>
<keyword evidence="5" id="KW-1185">Reference proteome</keyword>
<evidence type="ECO:0000256" key="1">
    <source>
        <dbReference type="ARBA" id="ARBA00022801"/>
    </source>
</evidence>
<dbReference type="GO" id="GO:0019262">
    <property type="term" value="P:N-acetylneuraminate catabolic process"/>
    <property type="evidence" value="ECO:0007669"/>
    <property type="project" value="TreeGrafter"/>
</dbReference>
<dbReference type="PANTHER" id="PTHR11280">
    <property type="entry name" value="GLUCOSAMINE-6-PHOSPHATE ISOMERASE"/>
    <property type="match status" value="1"/>
</dbReference>
<dbReference type="CDD" id="cd01399">
    <property type="entry name" value="GlcN6P_deaminase"/>
    <property type="match status" value="1"/>
</dbReference>
<dbReference type="InterPro" id="IPR037171">
    <property type="entry name" value="NagB/RpiA_transferase-like"/>
</dbReference>
<gene>
    <name evidence="4" type="primary">nagB</name>
    <name evidence="4" type="ordered locus">SYNW0540</name>
</gene>
<dbReference type="GO" id="GO:0042802">
    <property type="term" value="F:identical protein binding"/>
    <property type="evidence" value="ECO:0007669"/>
    <property type="project" value="TreeGrafter"/>
</dbReference>
<evidence type="ECO:0000313" key="4">
    <source>
        <dbReference type="EMBL" id="CAE07055.1"/>
    </source>
</evidence>
<dbReference type="STRING" id="84588.SYNW0540"/>
<dbReference type="GO" id="GO:0006046">
    <property type="term" value="P:N-acetylglucosamine catabolic process"/>
    <property type="evidence" value="ECO:0007669"/>
    <property type="project" value="TreeGrafter"/>
</dbReference>
<dbReference type="KEGG" id="syw:SYNW0540"/>
<dbReference type="EC" id="3.5.99.6" evidence="4"/>
<dbReference type="GO" id="GO:0005975">
    <property type="term" value="P:carbohydrate metabolic process"/>
    <property type="evidence" value="ECO:0007669"/>
    <property type="project" value="InterPro"/>
</dbReference>
<dbReference type="AlphaFoldDB" id="Q7U8S2"/>
<dbReference type="Pfam" id="PF01182">
    <property type="entry name" value="Glucosamine_iso"/>
    <property type="match status" value="1"/>
</dbReference>
<dbReference type="eggNOG" id="COG0363">
    <property type="taxonomic scope" value="Bacteria"/>
</dbReference>
<proteinExistence type="predicted"/>
<dbReference type="Proteomes" id="UP000001422">
    <property type="component" value="Chromosome"/>
</dbReference>
<dbReference type="InterPro" id="IPR006148">
    <property type="entry name" value="Glc/Gal-6P_isomerase"/>
</dbReference>
<accession>Q7U8S2</accession>
<evidence type="ECO:0000256" key="2">
    <source>
        <dbReference type="ARBA" id="ARBA00023277"/>
    </source>
</evidence>
<dbReference type="InterPro" id="IPR004547">
    <property type="entry name" value="Glucosamine6P_isomerase"/>
</dbReference>
<keyword evidence="1 4" id="KW-0378">Hydrolase</keyword>